<evidence type="ECO:0000313" key="1">
    <source>
        <dbReference type="EMBL" id="AMY07118.1"/>
    </source>
</evidence>
<evidence type="ECO:0000313" key="2">
    <source>
        <dbReference type="Proteomes" id="UP000076079"/>
    </source>
</evidence>
<keyword evidence="2" id="KW-1185">Reference proteome</keyword>
<dbReference type="KEGG" id="abac:LuPra_00285"/>
<dbReference type="EMBL" id="CP015136">
    <property type="protein sequence ID" value="AMY07118.1"/>
    <property type="molecule type" value="Genomic_DNA"/>
</dbReference>
<reference evidence="2" key="2">
    <citation type="submission" date="2016-04" db="EMBL/GenBank/DDBJ databases">
        <title>First Complete Genome Sequence of a Subdivision 6 Acidobacterium.</title>
        <authorList>
            <person name="Huang S."/>
            <person name="Vieira S."/>
            <person name="Bunk B."/>
            <person name="Riedel T."/>
            <person name="Sproeer C."/>
            <person name="Overmann J."/>
        </authorList>
    </citation>
    <scope>NUCLEOTIDE SEQUENCE [LARGE SCALE GENOMIC DNA]</scope>
    <source>
        <strain evidence="2">DSM 100886 HEG_-6_39</strain>
    </source>
</reference>
<organism evidence="1 2">
    <name type="scientific">Luteitalea pratensis</name>
    <dbReference type="NCBI Taxonomy" id="1855912"/>
    <lineage>
        <taxon>Bacteria</taxon>
        <taxon>Pseudomonadati</taxon>
        <taxon>Acidobacteriota</taxon>
        <taxon>Vicinamibacteria</taxon>
        <taxon>Vicinamibacterales</taxon>
        <taxon>Vicinamibacteraceae</taxon>
        <taxon>Luteitalea</taxon>
    </lineage>
</organism>
<accession>A0A143PGC2</accession>
<proteinExistence type="predicted"/>
<name>A0A143PGC2_LUTPR</name>
<gene>
    <name evidence="1" type="ORF">LuPra_00285</name>
</gene>
<dbReference type="Proteomes" id="UP000076079">
    <property type="component" value="Chromosome"/>
</dbReference>
<sequence>MPLLPAGQLCIRRFARTFDGVTESIAAARYECRPFTTQRLSTSVTLRITAKAECDDVGQLVPVTGLRAKGTTIRRADGFAHFAGRAQIVNASPEPDVILFSGTLELIARIGSHVGLGEPCAPEMHVEGWFTGRGNGDYANLLLNVILAGGGELATGTHAFPNVTQNRIIGTLVTVP</sequence>
<protein>
    <submittedName>
        <fullName evidence="1">Uncharacterized protein</fullName>
    </submittedName>
</protein>
<dbReference type="RefSeq" id="WP_110169111.1">
    <property type="nucleotide sequence ID" value="NZ_CP015136.1"/>
</dbReference>
<reference evidence="1 2" key="1">
    <citation type="journal article" date="2016" name="Genome Announc.">
        <title>First Complete Genome Sequence of a Subdivision 6 Acidobacterium Strain.</title>
        <authorList>
            <person name="Huang S."/>
            <person name="Vieira S."/>
            <person name="Bunk B."/>
            <person name="Riedel T."/>
            <person name="Sproer C."/>
            <person name="Overmann J."/>
        </authorList>
    </citation>
    <scope>NUCLEOTIDE SEQUENCE [LARGE SCALE GENOMIC DNA]</scope>
    <source>
        <strain evidence="2">DSM 100886 HEG_-6_39</strain>
    </source>
</reference>
<dbReference type="AlphaFoldDB" id="A0A143PGC2"/>